<dbReference type="GO" id="GO:0005524">
    <property type="term" value="F:ATP binding"/>
    <property type="evidence" value="ECO:0007669"/>
    <property type="project" value="InterPro"/>
</dbReference>
<keyword evidence="3 5" id="KW-1133">Transmembrane helix</keyword>
<dbReference type="GO" id="GO:0005886">
    <property type="term" value="C:plasma membrane"/>
    <property type="evidence" value="ECO:0007669"/>
    <property type="project" value="UniProtKB-SubCell"/>
</dbReference>
<dbReference type="SUPFAM" id="SSF90123">
    <property type="entry name" value="ABC transporter transmembrane region"/>
    <property type="match status" value="1"/>
</dbReference>
<gene>
    <name evidence="7" type="ORF">NCTC13645_00373</name>
</gene>
<evidence type="ECO:0000256" key="1">
    <source>
        <dbReference type="ARBA" id="ARBA00004651"/>
    </source>
</evidence>
<dbReference type="PROSITE" id="PS50929">
    <property type="entry name" value="ABC_TM1F"/>
    <property type="match status" value="1"/>
</dbReference>
<accession>A0A380NWW6</accession>
<evidence type="ECO:0000256" key="4">
    <source>
        <dbReference type="ARBA" id="ARBA00023136"/>
    </source>
</evidence>
<evidence type="ECO:0000313" key="8">
    <source>
        <dbReference type="Proteomes" id="UP000254621"/>
    </source>
</evidence>
<dbReference type="InterPro" id="IPR036640">
    <property type="entry name" value="ABC1_TM_sf"/>
</dbReference>
<evidence type="ECO:0000256" key="2">
    <source>
        <dbReference type="ARBA" id="ARBA00022692"/>
    </source>
</evidence>
<name>A0A380NWW6_WEIVI</name>
<keyword evidence="4 5" id="KW-0472">Membrane</keyword>
<proteinExistence type="predicted"/>
<organism evidence="7 8">
    <name type="scientific">Weissella viridescens</name>
    <name type="common">Lactobacillus viridescens</name>
    <dbReference type="NCBI Taxonomy" id="1629"/>
    <lineage>
        <taxon>Bacteria</taxon>
        <taxon>Bacillati</taxon>
        <taxon>Bacillota</taxon>
        <taxon>Bacilli</taxon>
        <taxon>Lactobacillales</taxon>
        <taxon>Lactobacillaceae</taxon>
        <taxon>Weissella</taxon>
    </lineage>
</organism>
<feature type="domain" description="ABC transmembrane type-1" evidence="6">
    <location>
        <begin position="1"/>
        <end position="111"/>
    </location>
</feature>
<dbReference type="EMBL" id="UHIV01000001">
    <property type="protein sequence ID" value="SUP52481.1"/>
    <property type="molecule type" value="Genomic_DNA"/>
</dbReference>
<keyword evidence="2 5" id="KW-0812">Transmembrane</keyword>
<evidence type="ECO:0000256" key="3">
    <source>
        <dbReference type="ARBA" id="ARBA00022989"/>
    </source>
</evidence>
<comment type="subcellular location">
    <subcellularLocation>
        <location evidence="1">Cell membrane</location>
        <topology evidence="1">Multi-pass membrane protein</topology>
    </subcellularLocation>
</comment>
<dbReference type="InterPro" id="IPR011527">
    <property type="entry name" value="ABC1_TM_dom"/>
</dbReference>
<protein>
    <submittedName>
        <fullName evidence="7">ABC-type siderophore export system, fused ATPase and permease components</fullName>
    </submittedName>
</protein>
<reference evidence="7 8" key="1">
    <citation type="submission" date="2018-06" db="EMBL/GenBank/DDBJ databases">
        <authorList>
            <consortium name="Pathogen Informatics"/>
            <person name="Doyle S."/>
        </authorList>
    </citation>
    <scope>NUCLEOTIDE SEQUENCE [LARGE SCALE GENOMIC DNA]</scope>
    <source>
        <strain evidence="7 8">NCTC13645</strain>
    </source>
</reference>
<dbReference type="Proteomes" id="UP000254621">
    <property type="component" value="Unassembled WGS sequence"/>
</dbReference>
<dbReference type="AlphaFoldDB" id="A0A380NWW6"/>
<sequence length="111" mass="12120">MNLMIPLGIQLIVVALIGLVAGAINTIFAAKIGTGTAADLRAAEYKKVQTFSFGNIERFSTGSLVVRMTNDVQQVQTIVMVFFQSLLRVPILFIGALVLALTTLPRLWWVI</sequence>
<dbReference type="GO" id="GO:0140359">
    <property type="term" value="F:ABC-type transporter activity"/>
    <property type="evidence" value="ECO:0007669"/>
    <property type="project" value="InterPro"/>
</dbReference>
<dbReference type="Pfam" id="PF00664">
    <property type="entry name" value="ABC_membrane"/>
    <property type="match status" value="1"/>
</dbReference>
<evidence type="ECO:0000256" key="5">
    <source>
        <dbReference type="SAM" id="Phobius"/>
    </source>
</evidence>
<evidence type="ECO:0000313" key="7">
    <source>
        <dbReference type="EMBL" id="SUP52481.1"/>
    </source>
</evidence>
<feature type="transmembrane region" description="Helical" evidence="5">
    <location>
        <begin position="89"/>
        <end position="109"/>
    </location>
</feature>
<dbReference type="Gene3D" id="1.20.1560.10">
    <property type="entry name" value="ABC transporter type 1, transmembrane domain"/>
    <property type="match status" value="1"/>
</dbReference>
<evidence type="ECO:0000259" key="6">
    <source>
        <dbReference type="PROSITE" id="PS50929"/>
    </source>
</evidence>